<dbReference type="PANTHER" id="PTHR33452">
    <property type="entry name" value="OXIDOREDUCTASE CATD-RELATED"/>
    <property type="match status" value="1"/>
</dbReference>
<dbReference type="GO" id="GO:0005886">
    <property type="term" value="C:plasma membrane"/>
    <property type="evidence" value="ECO:0007669"/>
    <property type="project" value="UniProtKB-SubCell"/>
</dbReference>
<proteinExistence type="inferred from homology"/>
<evidence type="ECO:0000256" key="6">
    <source>
        <dbReference type="ARBA" id="ARBA00023136"/>
    </source>
</evidence>
<sequence length="148" mass="15401">MNKATLISVLQSKSGWAPLALRLPVGIIFMAHGAQKLFGWFGGYGLEGTGQWMASIGLEPGVLMAFLAGAGEFFGGLFILLGLLTRPAALTLAVTMLVAIFAVHVENGLFMSNGGYEFGLALLAASVSLLFSGAGKLALDQALAQRLN</sequence>
<evidence type="ECO:0000256" key="5">
    <source>
        <dbReference type="ARBA" id="ARBA00022989"/>
    </source>
</evidence>
<dbReference type="AlphaFoldDB" id="A0A231MZS0"/>
<dbReference type="PANTHER" id="PTHR33452:SF1">
    <property type="entry name" value="INNER MEMBRANE PROTEIN YPHA-RELATED"/>
    <property type="match status" value="1"/>
</dbReference>
<evidence type="ECO:0000256" key="2">
    <source>
        <dbReference type="ARBA" id="ARBA00006679"/>
    </source>
</evidence>
<name>A0A231MZS0_9GAMM</name>
<protein>
    <submittedName>
        <fullName evidence="7">Uncharacterized protein</fullName>
    </submittedName>
</protein>
<dbReference type="KEGG" id="zdf:AN401_02985"/>
<dbReference type="InterPro" id="IPR032808">
    <property type="entry name" value="DoxX"/>
</dbReference>
<evidence type="ECO:0000256" key="1">
    <source>
        <dbReference type="ARBA" id="ARBA00004651"/>
    </source>
</evidence>
<keyword evidence="5" id="KW-1133">Transmembrane helix</keyword>
<dbReference type="EMBL" id="CP012621">
    <property type="protein sequence ID" value="ATG72950.1"/>
    <property type="molecule type" value="Genomic_DNA"/>
</dbReference>
<accession>A0A231MZS0</accession>
<keyword evidence="8" id="KW-1185">Reference proteome</keyword>
<keyword evidence="4" id="KW-0812">Transmembrane</keyword>
<reference evidence="8" key="1">
    <citation type="submission" date="2015-09" db="EMBL/GenBank/DDBJ databases">
        <authorList>
            <person name="Shao Z."/>
            <person name="Wang L."/>
        </authorList>
    </citation>
    <scope>NUCLEOTIDE SEQUENCE [LARGE SCALE GENOMIC DNA]</scope>
    <source>
        <strain evidence="8">F13-1</strain>
    </source>
</reference>
<organism evidence="7 8">
    <name type="scientific">Zobellella denitrificans</name>
    <dbReference type="NCBI Taxonomy" id="347534"/>
    <lineage>
        <taxon>Bacteria</taxon>
        <taxon>Pseudomonadati</taxon>
        <taxon>Pseudomonadota</taxon>
        <taxon>Gammaproteobacteria</taxon>
        <taxon>Aeromonadales</taxon>
        <taxon>Aeromonadaceae</taxon>
        <taxon>Zobellella</taxon>
    </lineage>
</organism>
<evidence type="ECO:0000313" key="8">
    <source>
        <dbReference type="Proteomes" id="UP000217763"/>
    </source>
</evidence>
<dbReference type="InterPro" id="IPR051907">
    <property type="entry name" value="DoxX-like_oxidoreductase"/>
</dbReference>
<gene>
    <name evidence="7" type="ORF">AN401_02985</name>
</gene>
<evidence type="ECO:0000256" key="3">
    <source>
        <dbReference type="ARBA" id="ARBA00022475"/>
    </source>
</evidence>
<dbReference type="OrthoDB" id="346004at2"/>
<evidence type="ECO:0000313" key="7">
    <source>
        <dbReference type="EMBL" id="ATG72950.1"/>
    </source>
</evidence>
<comment type="similarity">
    <text evidence="2">Belongs to the DoxX family.</text>
</comment>
<dbReference type="Proteomes" id="UP000217763">
    <property type="component" value="Chromosome"/>
</dbReference>
<dbReference type="Pfam" id="PF07681">
    <property type="entry name" value="DoxX"/>
    <property type="match status" value="1"/>
</dbReference>
<keyword evidence="3" id="KW-1003">Cell membrane</keyword>
<comment type="subcellular location">
    <subcellularLocation>
        <location evidence="1">Cell membrane</location>
        <topology evidence="1">Multi-pass membrane protein</topology>
    </subcellularLocation>
</comment>
<evidence type="ECO:0000256" key="4">
    <source>
        <dbReference type="ARBA" id="ARBA00022692"/>
    </source>
</evidence>
<dbReference type="RefSeq" id="WP_094039267.1">
    <property type="nucleotide sequence ID" value="NZ_CP012621.1"/>
</dbReference>
<keyword evidence="6" id="KW-0472">Membrane</keyword>